<dbReference type="KEGG" id="pno:SNOG_06946"/>
<dbReference type="GeneID" id="5974196"/>
<feature type="chain" id="PRO_5004178022" evidence="1">
    <location>
        <begin position="17"/>
        <end position="52"/>
    </location>
</feature>
<keyword evidence="1" id="KW-0732">Signal</keyword>
<accession>Q0UMR8</accession>
<organism evidence="2 3">
    <name type="scientific">Phaeosphaeria nodorum (strain SN15 / ATCC MYA-4574 / FGSC 10173)</name>
    <name type="common">Glume blotch fungus</name>
    <name type="synonym">Parastagonospora nodorum</name>
    <dbReference type="NCBI Taxonomy" id="321614"/>
    <lineage>
        <taxon>Eukaryota</taxon>
        <taxon>Fungi</taxon>
        <taxon>Dikarya</taxon>
        <taxon>Ascomycota</taxon>
        <taxon>Pezizomycotina</taxon>
        <taxon>Dothideomycetes</taxon>
        <taxon>Pleosporomycetidae</taxon>
        <taxon>Pleosporales</taxon>
        <taxon>Pleosporineae</taxon>
        <taxon>Phaeosphaeriaceae</taxon>
        <taxon>Parastagonospora</taxon>
    </lineage>
</organism>
<protein>
    <submittedName>
        <fullName evidence="2">Uncharacterized protein</fullName>
    </submittedName>
</protein>
<dbReference type="InParanoid" id="Q0UMR8"/>
<evidence type="ECO:0000256" key="1">
    <source>
        <dbReference type="SAM" id="SignalP"/>
    </source>
</evidence>
<dbReference type="Proteomes" id="UP000001055">
    <property type="component" value="Unassembled WGS sequence"/>
</dbReference>
<dbReference type="AlphaFoldDB" id="Q0UMR8"/>
<evidence type="ECO:0000313" key="3">
    <source>
        <dbReference type="Proteomes" id="UP000001055"/>
    </source>
</evidence>
<dbReference type="EMBL" id="CH445334">
    <property type="protein sequence ID" value="EAT85597.1"/>
    <property type="molecule type" value="Genomic_DNA"/>
</dbReference>
<reference evidence="3" key="1">
    <citation type="journal article" date="2007" name="Plant Cell">
        <title>Dothideomycete-plant interactions illuminated by genome sequencing and EST analysis of the wheat pathogen Stagonospora nodorum.</title>
        <authorList>
            <person name="Hane J.K."/>
            <person name="Lowe R.G."/>
            <person name="Solomon P.S."/>
            <person name="Tan K.C."/>
            <person name="Schoch C.L."/>
            <person name="Spatafora J.W."/>
            <person name="Crous P.W."/>
            <person name="Kodira C."/>
            <person name="Birren B.W."/>
            <person name="Galagan J.E."/>
            <person name="Torriani S.F."/>
            <person name="McDonald B.A."/>
            <person name="Oliver R.P."/>
        </authorList>
    </citation>
    <scope>NUCLEOTIDE SEQUENCE [LARGE SCALE GENOMIC DNA]</scope>
    <source>
        <strain evidence="3">SN15 / ATCC MYA-4574 / FGSC 10173</strain>
    </source>
</reference>
<gene>
    <name evidence="2" type="ORF">SNOG_06946</name>
</gene>
<sequence>MAQPPVLALFTIATSAAVPMLLHRGKPISVQVSDWILRFPNFLIFMPRDCPD</sequence>
<dbReference type="RefSeq" id="XP_001797306.1">
    <property type="nucleotide sequence ID" value="XM_001797254.1"/>
</dbReference>
<name>Q0UMR8_PHANO</name>
<feature type="signal peptide" evidence="1">
    <location>
        <begin position="1"/>
        <end position="16"/>
    </location>
</feature>
<evidence type="ECO:0000313" key="2">
    <source>
        <dbReference type="EMBL" id="EAT85597.1"/>
    </source>
</evidence>
<proteinExistence type="predicted"/>